<dbReference type="EMBL" id="JACHHO010000006">
    <property type="protein sequence ID" value="MBB5205926.1"/>
    <property type="molecule type" value="Genomic_DNA"/>
</dbReference>
<accession>A0A840SA89</accession>
<dbReference type="OrthoDB" id="7677520at2"/>
<keyword evidence="2" id="KW-0472">Membrane</keyword>
<evidence type="ECO:0000256" key="2">
    <source>
        <dbReference type="SAM" id="Phobius"/>
    </source>
</evidence>
<dbReference type="RefSeq" id="WP_138856163.1">
    <property type="nucleotide sequence ID" value="NZ_CP040709.1"/>
</dbReference>
<feature type="transmembrane region" description="Helical" evidence="2">
    <location>
        <begin position="275"/>
        <end position="293"/>
    </location>
</feature>
<dbReference type="CDD" id="cd01007">
    <property type="entry name" value="PBP2_BvgS_HisK_like"/>
    <property type="match status" value="1"/>
</dbReference>
<keyword evidence="1" id="KW-0732">Signal</keyword>
<evidence type="ECO:0000256" key="1">
    <source>
        <dbReference type="ARBA" id="ARBA00022729"/>
    </source>
</evidence>
<feature type="domain" description="Solute-binding protein family 3/N-terminal" evidence="3">
    <location>
        <begin position="36"/>
        <end position="259"/>
    </location>
</feature>
<comment type="caution">
    <text evidence="4">The sequence shown here is derived from an EMBL/GenBank/DDBJ whole genome shotgun (WGS) entry which is preliminary data.</text>
</comment>
<keyword evidence="5" id="KW-1185">Reference proteome</keyword>
<gene>
    <name evidence="4" type="ORF">HNQ51_003257</name>
</gene>
<dbReference type="InterPro" id="IPR001638">
    <property type="entry name" value="Solute-binding_3/MltF_N"/>
</dbReference>
<name>A0A840SA89_9BURK</name>
<reference evidence="4 5" key="1">
    <citation type="submission" date="2020-08" db="EMBL/GenBank/DDBJ databases">
        <title>Genomic Encyclopedia of Type Strains, Phase IV (KMG-IV): sequencing the most valuable type-strain genomes for metagenomic binning, comparative biology and taxonomic classification.</title>
        <authorList>
            <person name="Goeker M."/>
        </authorList>
    </citation>
    <scope>NUCLEOTIDE SEQUENCE [LARGE SCALE GENOMIC DNA]</scope>
    <source>
        <strain evidence="4 5">DSM 23958</strain>
    </source>
</reference>
<evidence type="ECO:0000313" key="5">
    <source>
        <dbReference type="Proteomes" id="UP000554837"/>
    </source>
</evidence>
<sequence length="303" mass="32855">MDLQWGGQPPRRRALGLMALATTACTESATETTPLRLRVGVERDYGPFVFVDERGELRGLSVDILRAIAPRVGLQLEWQPAAPLNQLLRRAERGELDLLTSLRATPERARYLGFGPPYVEVPAALLLRPGSSAALAGLSALAGRKVGVGKGYAVEAYVRTHFPAVQWEACNDDAEAVRRWVAGELEGVVADIASIEHVRRSLGLTSDRLQLRADLGFGYALSFAYPKDRVEIGARLAQGQSLLETEAQRAILQRWLPPGEVEAAVRQPTRDSLRVWGLGALGLAGLAGLALLGRRRRADGAAR</sequence>
<evidence type="ECO:0000313" key="4">
    <source>
        <dbReference type="EMBL" id="MBB5205926.1"/>
    </source>
</evidence>
<dbReference type="SUPFAM" id="SSF53850">
    <property type="entry name" value="Periplasmic binding protein-like II"/>
    <property type="match status" value="1"/>
</dbReference>
<protein>
    <submittedName>
        <fullName evidence="4">ABC-type amino acid transport substrate-binding protein</fullName>
    </submittedName>
</protein>
<dbReference type="Proteomes" id="UP000554837">
    <property type="component" value="Unassembled WGS sequence"/>
</dbReference>
<keyword evidence="2" id="KW-1133">Transmembrane helix</keyword>
<keyword evidence="2" id="KW-0812">Transmembrane</keyword>
<dbReference type="AlphaFoldDB" id="A0A840SA89"/>
<dbReference type="Gene3D" id="3.40.190.10">
    <property type="entry name" value="Periplasmic binding protein-like II"/>
    <property type="match status" value="2"/>
</dbReference>
<dbReference type="SMART" id="SM00062">
    <property type="entry name" value="PBPb"/>
    <property type="match status" value="1"/>
</dbReference>
<dbReference type="PANTHER" id="PTHR35936">
    <property type="entry name" value="MEMBRANE-BOUND LYTIC MUREIN TRANSGLYCOSYLASE F"/>
    <property type="match status" value="1"/>
</dbReference>
<organism evidence="4 5">
    <name type="scientific">Inhella inkyongensis</name>
    <dbReference type="NCBI Taxonomy" id="392593"/>
    <lineage>
        <taxon>Bacteria</taxon>
        <taxon>Pseudomonadati</taxon>
        <taxon>Pseudomonadota</taxon>
        <taxon>Betaproteobacteria</taxon>
        <taxon>Burkholderiales</taxon>
        <taxon>Sphaerotilaceae</taxon>
        <taxon>Inhella</taxon>
    </lineage>
</organism>
<evidence type="ECO:0000259" key="3">
    <source>
        <dbReference type="SMART" id="SM00062"/>
    </source>
</evidence>
<proteinExistence type="predicted"/>
<dbReference type="Pfam" id="PF00497">
    <property type="entry name" value="SBP_bac_3"/>
    <property type="match status" value="1"/>
</dbReference>